<dbReference type="PANTHER" id="PTHR33098:SF57">
    <property type="entry name" value="DUF4408 DOMAIN PROTEIN"/>
    <property type="match status" value="1"/>
</dbReference>
<dbReference type="Pfam" id="PF14364">
    <property type="entry name" value="DUF4408"/>
    <property type="match status" value="1"/>
</dbReference>
<organism evidence="2 3">
    <name type="scientific">Psophocarpus tetragonolobus</name>
    <name type="common">Winged bean</name>
    <name type="synonym">Dolichos tetragonolobus</name>
    <dbReference type="NCBI Taxonomy" id="3891"/>
    <lineage>
        <taxon>Eukaryota</taxon>
        <taxon>Viridiplantae</taxon>
        <taxon>Streptophyta</taxon>
        <taxon>Embryophyta</taxon>
        <taxon>Tracheophyta</taxon>
        <taxon>Spermatophyta</taxon>
        <taxon>Magnoliopsida</taxon>
        <taxon>eudicotyledons</taxon>
        <taxon>Gunneridae</taxon>
        <taxon>Pentapetalae</taxon>
        <taxon>rosids</taxon>
        <taxon>fabids</taxon>
        <taxon>Fabales</taxon>
        <taxon>Fabaceae</taxon>
        <taxon>Papilionoideae</taxon>
        <taxon>50 kb inversion clade</taxon>
        <taxon>NPAAA clade</taxon>
        <taxon>indigoferoid/millettioid clade</taxon>
        <taxon>Phaseoleae</taxon>
        <taxon>Psophocarpus</taxon>
    </lineage>
</organism>
<dbReference type="Pfam" id="PF05553">
    <property type="entry name" value="DUF761"/>
    <property type="match status" value="1"/>
</dbReference>
<comment type="caution">
    <text evidence="2">The sequence shown here is derived from an EMBL/GenBank/DDBJ whole genome shotgun (WGS) entry which is preliminary data.</text>
</comment>
<dbReference type="InterPro" id="IPR008480">
    <property type="entry name" value="DUF761_pln"/>
</dbReference>
<evidence type="ECO:0000259" key="1">
    <source>
        <dbReference type="Pfam" id="PF14364"/>
    </source>
</evidence>
<sequence>MAEAASLIASWLTPCCLFIFVNLVIATIAISCRFKTQVLLSPTTHLLQSHSLSITPNTHVFPSFYQTARVGCREDEEVDAKADDFINRFKKQLRLQRIDSLLRYRGDMTYHRGKGGTFIGNDLSITNNPNNQLAIEGTSLAKVIAMSIMPHVEAAISVDTNEFLGASSALLEHSKVSIVYASNSDTPTITPPTMHDTTHFIVVTAS</sequence>
<accession>A0AAN9XCQ7</accession>
<feature type="domain" description="DUF4408" evidence="1">
    <location>
        <begin position="6"/>
        <end position="34"/>
    </location>
</feature>
<dbReference type="AlphaFoldDB" id="A0AAN9XCQ7"/>
<dbReference type="Proteomes" id="UP001386955">
    <property type="component" value="Unassembled WGS sequence"/>
</dbReference>
<name>A0AAN9XCQ7_PSOTE</name>
<evidence type="ECO:0000313" key="3">
    <source>
        <dbReference type="Proteomes" id="UP001386955"/>
    </source>
</evidence>
<dbReference type="EMBL" id="JAYMYS010000006">
    <property type="protein sequence ID" value="KAK7388198.1"/>
    <property type="molecule type" value="Genomic_DNA"/>
</dbReference>
<reference evidence="2 3" key="1">
    <citation type="submission" date="2024-01" db="EMBL/GenBank/DDBJ databases">
        <title>The genomes of 5 underutilized Papilionoideae crops provide insights into root nodulation and disease resistanc.</title>
        <authorList>
            <person name="Jiang F."/>
        </authorList>
    </citation>
    <scope>NUCLEOTIDE SEQUENCE [LARGE SCALE GENOMIC DNA]</scope>
    <source>
        <strain evidence="2">DUOXIRENSHENG_FW03</strain>
        <tissue evidence="2">Leaves</tissue>
    </source>
</reference>
<gene>
    <name evidence="2" type="ORF">VNO78_23007</name>
</gene>
<proteinExistence type="predicted"/>
<dbReference type="PANTHER" id="PTHR33098">
    <property type="entry name" value="COTTON FIBER (DUF761)"/>
    <property type="match status" value="1"/>
</dbReference>
<dbReference type="InterPro" id="IPR025520">
    <property type="entry name" value="DUF4408"/>
</dbReference>
<evidence type="ECO:0000313" key="2">
    <source>
        <dbReference type="EMBL" id="KAK7388198.1"/>
    </source>
</evidence>
<protein>
    <recommendedName>
        <fullName evidence="1">DUF4408 domain-containing protein</fullName>
    </recommendedName>
</protein>
<keyword evidence="3" id="KW-1185">Reference proteome</keyword>